<gene>
    <name evidence="3" type="ORF">BA19</name>
</gene>
<dbReference type="PANTHER" id="PTHR35317:SF11">
    <property type="entry name" value="CCHC-TYPE DOMAIN-CONTAINING PROTEIN"/>
    <property type="match status" value="1"/>
</dbReference>
<dbReference type="InterPro" id="IPR036875">
    <property type="entry name" value="Znf_CCHC_sf"/>
</dbReference>
<dbReference type="GO" id="GO:0003676">
    <property type="term" value="F:nucleic acid binding"/>
    <property type="evidence" value="ECO:0007669"/>
    <property type="project" value="InterPro"/>
</dbReference>
<protein>
    <submittedName>
        <fullName evidence="3">Gag-pol polyprotein</fullName>
    </submittedName>
</protein>
<dbReference type="Pfam" id="PF22936">
    <property type="entry name" value="Pol_BBD"/>
    <property type="match status" value="1"/>
</dbReference>
<dbReference type="InterPro" id="IPR054722">
    <property type="entry name" value="PolX-like_BBD"/>
</dbReference>
<accession>Q69F89</accession>
<dbReference type="Pfam" id="PF14223">
    <property type="entry name" value="Retrotran_gag_2"/>
    <property type="match status" value="1"/>
</dbReference>
<dbReference type="SUPFAM" id="SSF57756">
    <property type="entry name" value="Retrovirus zinc finger-like domains"/>
    <property type="match status" value="1"/>
</dbReference>
<dbReference type="AlphaFoldDB" id="Q69F89"/>
<keyword evidence="1" id="KW-0175">Coiled coil</keyword>
<dbReference type="GO" id="GO:0008270">
    <property type="term" value="F:zinc ion binding"/>
    <property type="evidence" value="ECO:0007669"/>
    <property type="project" value="InterPro"/>
</dbReference>
<evidence type="ECO:0000313" key="3">
    <source>
        <dbReference type="EMBL" id="AAR13313.1"/>
    </source>
</evidence>
<proteinExistence type="predicted"/>
<dbReference type="Gene3D" id="4.10.60.10">
    <property type="entry name" value="Zinc finger, CCHC-type"/>
    <property type="match status" value="1"/>
</dbReference>
<feature type="domain" description="Retrovirus-related Pol polyprotein from transposon TNT 1-94-like beta-barrel" evidence="2">
    <location>
        <begin position="261"/>
        <end position="340"/>
    </location>
</feature>
<dbReference type="PANTHER" id="PTHR35317">
    <property type="entry name" value="OS04G0629600 PROTEIN"/>
    <property type="match status" value="1"/>
</dbReference>
<reference evidence="3" key="1">
    <citation type="submission" date="2003-07" db="EMBL/GenBank/DDBJ databases">
        <title>Sequence analysis of a BAC clone harboring the Co-4 locus for anthracnose resistance in common bean.</title>
        <authorList>
            <person name="Melotto M."/>
            <person name="Camargo L.E.A."/>
        </authorList>
    </citation>
    <scope>NUCLEOTIDE SEQUENCE</scope>
</reference>
<evidence type="ECO:0000259" key="2">
    <source>
        <dbReference type="Pfam" id="PF22936"/>
    </source>
</evidence>
<dbReference type="EMBL" id="AY341443">
    <property type="protein sequence ID" value="AAR13313.1"/>
    <property type="molecule type" value="Genomic_DNA"/>
</dbReference>
<organism evidence="3">
    <name type="scientific">Phaseolus vulgaris</name>
    <name type="common">Kidney bean</name>
    <name type="synonym">French bean</name>
    <dbReference type="NCBI Taxonomy" id="3885"/>
    <lineage>
        <taxon>Eukaryota</taxon>
        <taxon>Viridiplantae</taxon>
        <taxon>Streptophyta</taxon>
        <taxon>Embryophyta</taxon>
        <taxon>Tracheophyta</taxon>
        <taxon>Spermatophyta</taxon>
        <taxon>Magnoliopsida</taxon>
        <taxon>eudicotyledons</taxon>
        <taxon>Gunneridae</taxon>
        <taxon>Pentapetalae</taxon>
        <taxon>rosids</taxon>
        <taxon>fabids</taxon>
        <taxon>Fabales</taxon>
        <taxon>Fabaceae</taxon>
        <taxon>Papilionoideae</taxon>
        <taxon>50 kb inversion clade</taxon>
        <taxon>NPAAA clade</taxon>
        <taxon>indigoferoid/millettioid clade</taxon>
        <taxon>Phaseoleae</taxon>
        <taxon>Phaseolus</taxon>
    </lineage>
</organism>
<evidence type="ECO:0000256" key="1">
    <source>
        <dbReference type="SAM" id="Coils"/>
    </source>
</evidence>
<sequence>MAPPVFDGDSYQMWAVRMETYLEALDLWEAVEEDYEIQSLPENPTVAQIKSQKDKKMKRSKAKACLFAAVSPMVFTRIMSLKSAKEIWDYLKAEYEGDERIRGMQALNLIREFELQKMKESESIKEYSDRLLTIANKNTKDLSKISLAELLNALQAQEQRRAMRQDGAIEGVLLVKHEGGWRNKGRNYPPCKHCNKLGHPPFKCWRRPDAKCNKCNQLGHEAIICRNQSEQQDVDAQIANEEEDVLFVATGFCSNISSASWLIDSGCTNHMTHDKELFKELRTTDVKRVRIGNGEHLTVKGKDTIAITSYKGIKIITDVLFVPEIDQNLLSVGQLLEKGYKVMFENKHCLIKDVDGRDLFKVEMKGKSFALNPMEEEHIAFKSKENVTEIYVPDLKNNILSMGKLLESVEAKFDNLEKRFTKLEEKYVDMEKDKESRVNQVEELHLLLLAQKEKVNELQFKLKAPFGSCVLLENNGFDLGEDHKWNGVETSSEREIWYNHYLRSSLKSKSFLNPFNSKGESGEDFCLEN</sequence>
<name>Q69F89_PHAVU</name>
<feature type="coiled-coil region" evidence="1">
    <location>
        <begin position="406"/>
        <end position="433"/>
    </location>
</feature>